<feature type="transmembrane region" description="Helical" evidence="1">
    <location>
        <begin position="470"/>
        <end position="495"/>
    </location>
</feature>
<accession>A0A376JZK4</accession>
<dbReference type="InterPro" id="IPR004697">
    <property type="entry name" value="AbgT"/>
</dbReference>
<dbReference type="EMBL" id="UFYN01000008">
    <property type="protein sequence ID" value="STE75406.1"/>
    <property type="molecule type" value="Genomic_DNA"/>
</dbReference>
<feature type="transmembrane region" description="Helical" evidence="1">
    <location>
        <begin position="260"/>
        <end position="281"/>
    </location>
</feature>
<dbReference type="Pfam" id="PF03806">
    <property type="entry name" value="ABG_transport"/>
    <property type="match status" value="1"/>
</dbReference>
<feature type="transmembrane region" description="Helical" evidence="1">
    <location>
        <begin position="440"/>
        <end position="458"/>
    </location>
</feature>
<dbReference type="Proteomes" id="UP000254219">
    <property type="component" value="Unassembled WGS sequence"/>
</dbReference>
<dbReference type="SUPFAM" id="SSF53098">
    <property type="entry name" value="Ribonuclease H-like"/>
    <property type="match status" value="1"/>
</dbReference>
<reference evidence="3 4" key="1">
    <citation type="submission" date="2018-06" db="EMBL/GenBank/DDBJ databases">
        <authorList>
            <consortium name="Pathogen Informatics"/>
            <person name="Doyle S."/>
        </authorList>
    </citation>
    <scope>NUCLEOTIDE SEQUENCE [LARGE SCALE GENOMIC DNA]</scope>
    <source>
        <strain evidence="3 4">NCTC11181</strain>
    </source>
</reference>
<dbReference type="InterPro" id="IPR002559">
    <property type="entry name" value="Transposase_11"/>
</dbReference>
<dbReference type="NCBIfam" id="NF008459">
    <property type="entry name" value="PRK11339.1"/>
    <property type="match status" value="1"/>
</dbReference>
<name>A0A376JZK4_ECOLX</name>
<dbReference type="GO" id="GO:0006313">
    <property type="term" value="P:DNA transposition"/>
    <property type="evidence" value="ECO:0007669"/>
    <property type="project" value="InterPro"/>
</dbReference>
<feature type="transmembrane region" description="Helical" evidence="1">
    <location>
        <begin position="301"/>
        <end position="322"/>
    </location>
</feature>
<dbReference type="InterPro" id="IPR011540">
    <property type="entry name" value="AbgT_Proteobac"/>
</dbReference>
<evidence type="ECO:0000259" key="2">
    <source>
        <dbReference type="Pfam" id="PF01609"/>
    </source>
</evidence>
<evidence type="ECO:0000313" key="4">
    <source>
        <dbReference type="Proteomes" id="UP000254219"/>
    </source>
</evidence>
<organism evidence="3 4">
    <name type="scientific">Escherichia coli</name>
    <dbReference type="NCBI Taxonomy" id="562"/>
    <lineage>
        <taxon>Bacteria</taxon>
        <taxon>Pseudomonadati</taxon>
        <taxon>Pseudomonadota</taxon>
        <taxon>Gammaproteobacteria</taxon>
        <taxon>Enterobacterales</taxon>
        <taxon>Enterobacteriaceae</taxon>
        <taxon>Escherichia</taxon>
    </lineage>
</organism>
<feature type="transmembrane region" description="Helical" evidence="1">
    <location>
        <begin position="847"/>
        <end position="868"/>
    </location>
</feature>
<dbReference type="GO" id="GO:0015558">
    <property type="term" value="F:secondary active p-aminobenzoyl-glutamate transmembrane transporter activity"/>
    <property type="evidence" value="ECO:0007669"/>
    <property type="project" value="InterPro"/>
</dbReference>
<dbReference type="GO" id="GO:0003677">
    <property type="term" value="F:DNA binding"/>
    <property type="evidence" value="ECO:0007669"/>
    <property type="project" value="InterPro"/>
</dbReference>
<dbReference type="PANTHER" id="PTHR30282:SF0">
    <property type="entry name" value="P-AMINOBENZOYL-GLUTAMATE TRANSPORT PROTEIN"/>
    <property type="match status" value="1"/>
</dbReference>
<dbReference type="InterPro" id="IPR012337">
    <property type="entry name" value="RNaseH-like_sf"/>
</dbReference>
<proteinExistence type="predicted"/>
<evidence type="ECO:0000313" key="3">
    <source>
        <dbReference type="EMBL" id="STE75406.1"/>
    </source>
</evidence>
<dbReference type="InterPro" id="IPR047658">
    <property type="entry name" value="IS4-like_transpos"/>
</dbReference>
<keyword evidence="1" id="KW-0812">Transmembrane</keyword>
<dbReference type="AlphaFoldDB" id="A0A376JZK4"/>
<feature type="transmembrane region" description="Helical" evidence="1">
    <location>
        <begin position="382"/>
        <end position="403"/>
    </location>
</feature>
<dbReference type="GO" id="GO:0004803">
    <property type="term" value="F:transposase activity"/>
    <property type="evidence" value="ECO:0007669"/>
    <property type="project" value="InterPro"/>
</dbReference>
<sequence>MSMSSIPSSSQSGKLYGWVERIGNKVPHPFLLFIYLIIVLMVTTAILSAFGVSAKNPTDGTPVVVKNLLSVEGLHWFLPNVIKNFSGFAPLGAILALVLGAGLAERVGLLPALMVKMASHVNARYASYMVLFIAFFSHISSDAALVIMPPMGALIFLAVGRHPVAGLLAAIAGVGCGFTANLLIVTTDVLLSGISTEAAAAFNPQMHVSVIDNWYFMASSVVVLTIVGGLITDKIIEPRLGQWQGNSDEKLQTLTESQRFGLRIAGVVSLLFIAAIALMVIPENGILRDPINHTVMPSPFIKGIVPLIILFFFVVSLAYGIATRTIRRQADLPHLMIEPMKEMAGFIVMVFPLAQFVAMFNWSNMGKFIAVGLTDILESSGLSGIPAFVGLALLSSFLCMFIASGSAIWSILAPIFVPMFMLLGFHPAFAQILFRIADSSVLPLAPVSPFVPLFLGFLQRYKPDAKLGTYYSLVLPYPLIFLVVWLLMLLAWYLVGLPIGPGIYPEESPENKTGIVRCDLIDCANNFKEITTMPARSLCQNFLNNILAPLHLYRQKSLIDATNAVINGASLTLTSIGRHLTSTASVKNKIKRVDRLLGNRHLQNEVSTIFQRITQKITRGMSRVVILIDWSAYHASRFQLLRASLACDGRSLPLMSCVVPSSQTANADVHERFLESLAECFSPGTDVIVITDAGFQGRWFQQLRSRGWTYICRVLGNHYYNVGNGWEKVSDSGTKASTTAIYLGEGLLGRDKNAQHEGHFYLYKSKPKGRRFKRSKERATRPSVTAKARTAGKSPWFIFTNSTEFSPKQVMKLYSRRMQIEQNFRDEKNPRWGFGLRFGASHSSGRVTVLSLIATLASIIMWLSGFSLENKGIHHKYQANTVKHRRVISLLKLAENVIRHSPLILNTLSLDAGLKVLQQRYTNMIMVY</sequence>
<dbReference type="NCBIfam" id="TIGR00819">
    <property type="entry name" value="ydaH"/>
    <property type="match status" value="1"/>
</dbReference>
<feature type="transmembrane region" description="Helical" evidence="1">
    <location>
        <begin position="30"/>
        <end position="52"/>
    </location>
</feature>
<feature type="domain" description="Transposase IS4-like" evidence="2">
    <location>
        <begin position="630"/>
        <end position="834"/>
    </location>
</feature>
<gene>
    <name evidence="3" type="primary">abgT</name>
    <name evidence="3" type="ORF">NCTC11181_04784</name>
</gene>
<feature type="transmembrane region" description="Helical" evidence="1">
    <location>
        <begin position="415"/>
        <end position="434"/>
    </location>
</feature>
<feature type="transmembrane region" description="Helical" evidence="1">
    <location>
        <begin position="214"/>
        <end position="232"/>
    </location>
</feature>
<keyword evidence="1" id="KW-1133">Transmembrane helix</keyword>
<feature type="transmembrane region" description="Helical" evidence="1">
    <location>
        <begin position="343"/>
        <end position="362"/>
    </location>
</feature>
<evidence type="ECO:0000256" key="1">
    <source>
        <dbReference type="SAM" id="Phobius"/>
    </source>
</evidence>
<dbReference type="NCBIfam" id="NF033591">
    <property type="entry name" value="transpos_IS4_2"/>
    <property type="match status" value="1"/>
</dbReference>
<feature type="transmembrane region" description="Helical" evidence="1">
    <location>
        <begin position="85"/>
        <end position="104"/>
    </location>
</feature>
<keyword evidence="1" id="KW-0472">Membrane</keyword>
<dbReference type="Pfam" id="PF01609">
    <property type="entry name" value="DDE_Tnp_1"/>
    <property type="match status" value="1"/>
</dbReference>
<feature type="transmembrane region" description="Helical" evidence="1">
    <location>
        <begin position="125"/>
        <end position="147"/>
    </location>
</feature>
<dbReference type="GO" id="GO:1902604">
    <property type="term" value="P:p-aminobenzoyl-glutamate transmembrane transport"/>
    <property type="evidence" value="ECO:0007669"/>
    <property type="project" value="InterPro"/>
</dbReference>
<protein>
    <submittedName>
        <fullName evidence="3">Aminobenzoyl-glutamate transporter</fullName>
    </submittedName>
</protein>
<dbReference type="PANTHER" id="PTHR30282">
    <property type="entry name" value="P-AMINOBENZOYL GLUTAMATE TRANSPORTER"/>
    <property type="match status" value="1"/>
</dbReference>